<organism evidence="3">
    <name type="scientific">Gongylonema pulchrum</name>
    <dbReference type="NCBI Taxonomy" id="637853"/>
    <lineage>
        <taxon>Eukaryota</taxon>
        <taxon>Metazoa</taxon>
        <taxon>Ecdysozoa</taxon>
        <taxon>Nematoda</taxon>
        <taxon>Chromadorea</taxon>
        <taxon>Rhabditida</taxon>
        <taxon>Spirurina</taxon>
        <taxon>Spiruromorpha</taxon>
        <taxon>Spiruroidea</taxon>
        <taxon>Gongylonematidae</taxon>
        <taxon>Gongylonema</taxon>
    </lineage>
</organism>
<name>A0A183ERL1_9BILA</name>
<dbReference type="WBParaSite" id="GPUH_0002363201-mRNA-1">
    <property type="protein sequence ID" value="GPUH_0002363201-mRNA-1"/>
    <property type="gene ID" value="GPUH_0002363201"/>
</dbReference>
<dbReference type="OrthoDB" id="3226at2759"/>
<evidence type="ECO:0000313" key="2">
    <source>
        <dbReference type="Proteomes" id="UP000271098"/>
    </source>
</evidence>
<evidence type="ECO:0000313" key="1">
    <source>
        <dbReference type="EMBL" id="VDN41700.1"/>
    </source>
</evidence>
<reference evidence="3" key="1">
    <citation type="submission" date="2016-06" db="UniProtKB">
        <authorList>
            <consortium name="WormBaseParasite"/>
        </authorList>
    </citation>
    <scope>IDENTIFICATION</scope>
</reference>
<dbReference type="EMBL" id="UYRT01098327">
    <property type="protein sequence ID" value="VDN41700.1"/>
    <property type="molecule type" value="Genomic_DNA"/>
</dbReference>
<proteinExistence type="predicted"/>
<dbReference type="Proteomes" id="UP000271098">
    <property type="component" value="Unassembled WGS sequence"/>
</dbReference>
<reference evidence="1 2" key="2">
    <citation type="submission" date="2018-11" db="EMBL/GenBank/DDBJ databases">
        <authorList>
            <consortium name="Pathogen Informatics"/>
        </authorList>
    </citation>
    <scope>NUCLEOTIDE SEQUENCE [LARGE SCALE GENOMIC DNA]</scope>
</reference>
<sequence>MMLFFPVCCKYYENEIEGLFASGNFEYISGYLQTYRYFHPHQADGFLQEAKFEKIHAEAIVSGSKERDQVDIIQDFHAGRDYVYVGVHIRYGMDVTMNGRNLKHGHTAITKDYLINAMNFFRSVVCL</sequence>
<protein>
    <submittedName>
        <fullName evidence="3">L-Fucosyltransferase</fullName>
    </submittedName>
</protein>
<accession>A0A183ERL1</accession>
<keyword evidence="2" id="KW-1185">Reference proteome</keyword>
<dbReference type="AlphaFoldDB" id="A0A183ERL1"/>
<evidence type="ECO:0000313" key="3">
    <source>
        <dbReference type="WBParaSite" id="GPUH_0002363201-mRNA-1"/>
    </source>
</evidence>
<gene>
    <name evidence="1" type="ORF">GPUH_LOCUS23602</name>
</gene>